<dbReference type="EMBL" id="FXYE01000001">
    <property type="protein sequence ID" value="SMX31990.1"/>
    <property type="molecule type" value="Genomic_DNA"/>
</dbReference>
<reference evidence="3" key="1">
    <citation type="submission" date="2017-05" db="EMBL/GenBank/DDBJ databases">
        <authorList>
            <person name="Rodrigo-Torres L."/>
            <person name="Arahal R. D."/>
            <person name="Lucena T."/>
        </authorList>
    </citation>
    <scope>NUCLEOTIDE SEQUENCE [LARGE SCALE GENOMIC DNA]</scope>
    <source>
        <strain evidence="3">CECT 8621</strain>
    </source>
</reference>
<accession>A0A238JMU1</accession>
<gene>
    <name evidence="2" type="ORF">COL8621_00674</name>
</gene>
<keyword evidence="1" id="KW-0812">Transmembrane</keyword>
<keyword evidence="3" id="KW-1185">Reference proteome</keyword>
<dbReference type="RefSeq" id="WP_093965887.1">
    <property type="nucleotide sequence ID" value="NZ_FXYE01000001.1"/>
</dbReference>
<feature type="transmembrane region" description="Helical" evidence="1">
    <location>
        <begin position="89"/>
        <end position="121"/>
    </location>
</feature>
<sequence length="357" mass="37905">MFVFISQKASQHWRSPWLLAGLVGLFATSLHAHEAWLLTPEEIEALAAEPMPELFASRLWLGLAAVIGCAVTAIALVGEDILRPLEARLAAPLVAISMTVGPLLLRIGTAVMLGLAALGGLPRHGVAHWAEPTFLVPDMQLSLLAGWGWLAPLQMVVAFFLLLGFMTRFAGLALVLLSAVGIALFGPTFLSYTPHFAAPGVMLALMGGGAASVDRLMGTGSILRPTPGVAQMGWRVAQILVGAGFVYLAVAYKLTQPTLLMAILEHGRMPTMGLSYALIALVMTGVEIICGLLLMMGRLMRPVAVVIVGAITFLAVVLNETPLFHANLYGAMLLLAMTGRMFPQRPARAQVIWGATA</sequence>
<dbReference type="Proteomes" id="UP000202922">
    <property type="component" value="Unassembled WGS sequence"/>
</dbReference>
<proteinExistence type="predicted"/>
<protein>
    <recommendedName>
        <fullName evidence="4">DoxX family protein</fullName>
    </recommendedName>
</protein>
<name>A0A238JMU1_9RHOB</name>
<feature type="transmembrane region" description="Helical" evidence="1">
    <location>
        <begin position="169"/>
        <end position="190"/>
    </location>
</feature>
<keyword evidence="1" id="KW-1133">Transmembrane helix</keyword>
<organism evidence="2 3">
    <name type="scientific">Actibacterium lipolyticum</name>
    <dbReference type="NCBI Taxonomy" id="1524263"/>
    <lineage>
        <taxon>Bacteria</taxon>
        <taxon>Pseudomonadati</taxon>
        <taxon>Pseudomonadota</taxon>
        <taxon>Alphaproteobacteria</taxon>
        <taxon>Rhodobacterales</taxon>
        <taxon>Roseobacteraceae</taxon>
        <taxon>Actibacterium</taxon>
    </lineage>
</organism>
<evidence type="ECO:0000313" key="2">
    <source>
        <dbReference type="EMBL" id="SMX31990.1"/>
    </source>
</evidence>
<dbReference type="AlphaFoldDB" id="A0A238JMU1"/>
<evidence type="ECO:0000256" key="1">
    <source>
        <dbReference type="SAM" id="Phobius"/>
    </source>
</evidence>
<feature type="transmembrane region" description="Helical" evidence="1">
    <location>
        <begin position="196"/>
        <end position="213"/>
    </location>
</feature>
<feature type="transmembrane region" description="Helical" evidence="1">
    <location>
        <begin position="56"/>
        <end position="77"/>
    </location>
</feature>
<feature type="transmembrane region" description="Helical" evidence="1">
    <location>
        <begin position="234"/>
        <end position="254"/>
    </location>
</feature>
<keyword evidence="1" id="KW-0472">Membrane</keyword>
<feature type="transmembrane region" description="Helical" evidence="1">
    <location>
        <begin position="324"/>
        <end position="342"/>
    </location>
</feature>
<feature type="transmembrane region" description="Helical" evidence="1">
    <location>
        <begin position="302"/>
        <end position="318"/>
    </location>
</feature>
<dbReference type="OrthoDB" id="7667790at2"/>
<evidence type="ECO:0008006" key="4">
    <source>
        <dbReference type="Google" id="ProtNLM"/>
    </source>
</evidence>
<feature type="transmembrane region" description="Helical" evidence="1">
    <location>
        <begin position="141"/>
        <end position="162"/>
    </location>
</feature>
<evidence type="ECO:0000313" key="3">
    <source>
        <dbReference type="Proteomes" id="UP000202922"/>
    </source>
</evidence>
<feature type="transmembrane region" description="Helical" evidence="1">
    <location>
        <begin position="274"/>
        <end position="295"/>
    </location>
</feature>